<evidence type="ECO:0000313" key="2">
    <source>
        <dbReference type="EMBL" id="GBN03011.1"/>
    </source>
</evidence>
<gene>
    <name evidence="2" type="primary">TL5A_47</name>
    <name evidence="2" type="ORF">AVEN_17123_1</name>
</gene>
<dbReference type="EMBL" id="BGPR01004756">
    <property type="protein sequence ID" value="GBN03011.1"/>
    <property type="molecule type" value="Genomic_DNA"/>
</dbReference>
<evidence type="ECO:0000313" key="3">
    <source>
        <dbReference type="Proteomes" id="UP000499080"/>
    </source>
</evidence>
<accession>A0A4Y2KKW7</accession>
<dbReference type="AlphaFoldDB" id="A0A4Y2KKW7"/>
<protein>
    <submittedName>
        <fullName evidence="2">Techylectin-5A</fullName>
    </submittedName>
</protein>
<dbReference type="Proteomes" id="UP000499080">
    <property type="component" value="Unassembled WGS sequence"/>
</dbReference>
<keyword evidence="1" id="KW-0472">Membrane</keyword>
<evidence type="ECO:0000256" key="1">
    <source>
        <dbReference type="SAM" id="Phobius"/>
    </source>
</evidence>
<name>A0A4Y2KKW7_ARAVE</name>
<organism evidence="2 3">
    <name type="scientific">Araneus ventricosus</name>
    <name type="common">Orbweaver spider</name>
    <name type="synonym">Epeira ventricosa</name>
    <dbReference type="NCBI Taxonomy" id="182803"/>
    <lineage>
        <taxon>Eukaryota</taxon>
        <taxon>Metazoa</taxon>
        <taxon>Ecdysozoa</taxon>
        <taxon>Arthropoda</taxon>
        <taxon>Chelicerata</taxon>
        <taxon>Arachnida</taxon>
        <taxon>Araneae</taxon>
        <taxon>Araneomorphae</taxon>
        <taxon>Entelegynae</taxon>
        <taxon>Araneoidea</taxon>
        <taxon>Araneidae</taxon>
        <taxon>Araneus</taxon>
    </lineage>
</organism>
<proteinExistence type="predicted"/>
<reference evidence="2 3" key="1">
    <citation type="journal article" date="2019" name="Sci. Rep.">
        <title>Orb-weaving spider Araneus ventricosus genome elucidates the spidroin gene catalogue.</title>
        <authorList>
            <person name="Kono N."/>
            <person name="Nakamura H."/>
            <person name="Ohtoshi R."/>
            <person name="Moran D.A.P."/>
            <person name="Shinohara A."/>
            <person name="Yoshida Y."/>
            <person name="Fujiwara M."/>
            <person name="Mori M."/>
            <person name="Tomita M."/>
            <person name="Arakawa K."/>
        </authorList>
    </citation>
    <scope>NUCLEOTIDE SEQUENCE [LARGE SCALE GENOMIC DNA]</scope>
</reference>
<keyword evidence="1" id="KW-0812">Transmembrane</keyword>
<sequence length="97" mass="11019">MCSVLLLQTWKTQLHLVMCRILLLLVFQSFCTFQIIGSDHCDYKGRFESYLDAAVDLINKAKSYAPENPNVTQEKTGPSIDCEKVLHSCQNHSMIVP</sequence>
<feature type="non-terminal residue" evidence="2">
    <location>
        <position position="97"/>
    </location>
</feature>
<feature type="transmembrane region" description="Helical" evidence="1">
    <location>
        <begin position="14"/>
        <end position="36"/>
    </location>
</feature>
<comment type="caution">
    <text evidence="2">The sequence shown here is derived from an EMBL/GenBank/DDBJ whole genome shotgun (WGS) entry which is preliminary data.</text>
</comment>
<keyword evidence="3" id="KW-1185">Reference proteome</keyword>
<keyword evidence="1" id="KW-1133">Transmembrane helix</keyword>